<dbReference type="InterPro" id="IPR011990">
    <property type="entry name" value="TPR-like_helical_dom_sf"/>
</dbReference>
<evidence type="ECO:0000256" key="2">
    <source>
        <dbReference type="PROSITE-ProRule" id="PRU00339"/>
    </source>
</evidence>
<feature type="repeat" description="TPR" evidence="2">
    <location>
        <begin position="236"/>
        <end position="269"/>
    </location>
</feature>
<dbReference type="Proteomes" id="UP000602284">
    <property type="component" value="Unassembled WGS sequence"/>
</dbReference>
<dbReference type="PROSITE" id="PS50943">
    <property type="entry name" value="HTH_CROC1"/>
    <property type="match status" value="1"/>
</dbReference>
<dbReference type="Pfam" id="PF13560">
    <property type="entry name" value="HTH_31"/>
    <property type="match status" value="1"/>
</dbReference>
<dbReference type="Gene3D" id="1.25.40.10">
    <property type="entry name" value="Tetratricopeptide repeat domain"/>
    <property type="match status" value="2"/>
</dbReference>
<dbReference type="SMART" id="SM00530">
    <property type="entry name" value="HTH_XRE"/>
    <property type="match status" value="1"/>
</dbReference>
<dbReference type="EMBL" id="JAEQNB010000004">
    <property type="protein sequence ID" value="MBL0387679.1"/>
    <property type="molecule type" value="Genomic_DNA"/>
</dbReference>
<dbReference type="RefSeq" id="WP_201635920.1">
    <property type="nucleotide sequence ID" value="NZ_JAEQNB010000004.1"/>
</dbReference>
<evidence type="ECO:0000256" key="1">
    <source>
        <dbReference type="ARBA" id="ARBA00023125"/>
    </source>
</evidence>
<evidence type="ECO:0000259" key="3">
    <source>
        <dbReference type="PROSITE" id="PS50943"/>
    </source>
</evidence>
<dbReference type="Pfam" id="PF13181">
    <property type="entry name" value="TPR_8"/>
    <property type="match status" value="1"/>
</dbReference>
<dbReference type="InterPro" id="IPR019734">
    <property type="entry name" value="TPR_rpt"/>
</dbReference>
<dbReference type="SUPFAM" id="SSF47413">
    <property type="entry name" value="lambda repressor-like DNA-binding domains"/>
    <property type="match status" value="1"/>
</dbReference>
<dbReference type="InterPro" id="IPR001387">
    <property type="entry name" value="Cro/C1-type_HTH"/>
</dbReference>
<protein>
    <submittedName>
        <fullName evidence="4">Helix-turn-helix domain-containing protein</fullName>
    </submittedName>
</protein>
<accession>A0ABS1JCB9</accession>
<dbReference type="PANTHER" id="PTHR46797">
    <property type="entry name" value="HTH-TYPE TRANSCRIPTIONAL REGULATOR"/>
    <property type="match status" value="1"/>
</dbReference>
<dbReference type="Gene3D" id="1.10.260.40">
    <property type="entry name" value="lambda repressor-like DNA-binding domains"/>
    <property type="match status" value="1"/>
</dbReference>
<keyword evidence="1" id="KW-0238">DNA-binding</keyword>
<dbReference type="CDD" id="cd00093">
    <property type="entry name" value="HTH_XRE"/>
    <property type="match status" value="1"/>
</dbReference>
<dbReference type="InterPro" id="IPR010982">
    <property type="entry name" value="Lambda_DNA-bd_dom_sf"/>
</dbReference>
<dbReference type="PROSITE" id="PS50005">
    <property type="entry name" value="TPR"/>
    <property type="match status" value="1"/>
</dbReference>
<keyword evidence="2" id="KW-0802">TPR repeat</keyword>
<evidence type="ECO:0000313" key="5">
    <source>
        <dbReference type="Proteomes" id="UP000602284"/>
    </source>
</evidence>
<keyword evidence="5" id="KW-1185">Reference proteome</keyword>
<evidence type="ECO:0000313" key="4">
    <source>
        <dbReference type="EMBL" id="MBL0387679.1"/>
    </source>
</evidence>
<organism evidence="4 5">
    <name type="scientific">Tumebacillus amylolyticus</name>
    <dbReference type="NCBI Taxonomy" id="2801339"/>
    <lineage>
        <taxon>Bacteria</taxon>
        <taxon>Bacillati</taxon>
        <taxon>Bacillota</taxon>
        <taxon>Bacilli</taxon>
        <taxon>Bacillales</taxon>
        <taxon>Alicyclobacillaceae</taxon>
        <taxon>Tumebacillus</taxon>
    </lineage>
</organism>
<feature type="domain" description="HTH cro/C1-type" evidence="3">
    <location>
        <begin position="7"/>
        <end position="60"/>
    </location>
</feature>
<dbReference type="SMART" id="SM00028">
    <property type="entry name" value="TPR"/>
    <property type="match status" value="6"/>
</dbReference>
<comment type="caution">
    <text evidence="4">The sequence shown here is derived from an EMBL/GenBank/DDBJ whole genome shotgun (WGS) entry which is preliminary data.</text>
</comment>
<name>A0ABS1JCB9_9BACL</name>
<reference evidence="4 5" key="1">
    <citation type="submission" date="2021-01" db="EMBL/GenBank/DDBJ databases">
        <title>Tumebacillus sp. strain ITR2 16S ribosomal RNA gene Genome sequencing and assembly.</title>
        <authorList>
            <person name="Kang M."/>
        </authorList>
    </citation>
    <scope>NUCLEOTIDE SEQUENCE [LARGE SCALE GENOMIC DNA]</scope>
    <source>
        <strain evidence="4 5">ITR2</strain>
    </source>
</reference>
<dbReference type="PANTHER" id="PTHR46797:SF1">
    <property type="entry name" value="METHYLPHOSPHONATE SYNTHASE"/>
    <property type="match status" value="1"/>
</dbReference>
<dbReference type="InterPro" id="IPR050807">
    <property type="entry name" value="TransReg_Diox_bact_type"/>
</dbReference>
<gene>
    <name evidence="4" type="ORF">JJB07_13645</name>
</gene>
<sequence length="401" mass="45996">MTLGARLRALRQQAGLSQRELADGLVHKSMISQIESGRTHPSHELLRHLALRLGADPDHLLPVLQDDQERLARYKRAQAFFTLHHYAQALPLLEDCLPVSNPAWNPYDLHLQIATCHHWLEQYLAALLHLDAALTIAIAEDRREDVLHLHIRIGETALEAQLWTVAHHRLEFAYRETVQHPERLSPPERLPQLCIALARALAGLDRQEQAVQVWLEASQRATALDVSQSVQLRLEAEIAAGLGKTYAQLGKFREAELQLERAQSLYEKGWLKSQAVRMRLQRAVLLAESGRLHEALQWLEECRDLAERERHPVLQAEVLHGQAEAWMQAGRLFRARECAERAVHLLTEARREGELVTAYQLLSAIEKRLGHYRRASECLTRSQELFTKRMGWMKKSLRILP</sequence>
<dbReference type="SUPFAM" id="SSF48452">
    <property type="entry name" value="TPR-like"/>
    <property type="match status" value="2"/>
</dbReference>
<proteinExistence type="predicted"/>